<feature type="transmembrane region" description="Helical" evidence="6">
    <location>
        <begin position="114"/>
        <end position="133"/>
    </location>
</feature>
<keyword evidence="2 6" id="KW-0812">Transmembrane</keyword>
<evidence type="ECO:0000256" key="6">
    <source>
        <dbReference type="SAM" id="Phobius"/>
    </source>
</evidence>
<feature type="transmembrane region" description="Helical" evidence="6">
    <location>
        <begin position="263"/>
        <end position="281"/>
    </location>
</feature>
<dbReference type="EMBL" id="CAAKMV010000136">
    <property type="protein sequence ID" value="VIO58900.1"/>
    <property type="molecule type" value="Genomic_DNA"/>
</dbReference>
<feature type="transmembrane region" description="Helical" evidence="6">
    <location>
        <begin position="222"/>
        <end position="243"/>
    </location>
</feature>
<dbReference type="InterPro" id="IPR009959">
    <property type="entry name" value="Cyclase_SnoaL-like"/>
</dbReference>
<dbReference type="Gene3D" id="3.10.450.50">
    <property type="match status" value="1"/>
</dbReference>
<organism evidence="8">
    <name type="scientific">Gibberella zeae</name>
    <name type="common">Wheat head blight fungus</name>
    <name type="synonym">Fusarium graminearum</name>
    <dbReference type="NCBI Taxonomy" id="5518"/>
    <lineage>
        <taxon>Eukaryota</taxon>
        <taxon>Fungi</taxon>
        <taxon>Dikarya</taxon>
        <taxon>Ascomycota</taxon>
        <taxon>Pezizomycotina</taxon>
        <taxon>Sordariomycetes</taxon>
        <taxon>Hypocreomycetidae</taxon>
        <taxon>Hypocreales</taxon>
        <taxon>Nectriaceae</taxon>
        <taxon>Fusarium</taxon>
    </lineage>
</organism>
<proteinExistence type="inferred from homology"/>
<dbReference type="PANTHER" id="PTHR33048:SF47">
    <property type="entry name" value="INTEGRAL MEMBRANE PROTEIN-RELATED"/>
    <property type="match status" value="1"/>
</dbReference>
<feature type="domain" description="Rhodopsin" evidence="7">
    <location>
        <begin position="53"/>
        <end position="287"/>
    </location>
</feature>
<dbReference type="Pfam" id="PF20684">
    <property type="entry name" value="Fung_rhodopsin"/>
    <property type="match status" value="1"/>
</dbReference>
<comment type="similarity">
    <text evidence="5">Belongs to the SAT4 family.</text>
</comment>
<dbReference type="Pfam" id="PF07366">
    <property type="entry name" value="SnoaL"/>
    <property type="match status" value="1"/>
</dbReference>
<evidence type="ECO:0000313" key="8">
    <source>
        <dbReference type="EMBL" id="VIO58900.1"/>
    </source>
</evidence>
<protein>
    <recommendedName>
        <fullName evidence="7">Rhodopsin domain-containing protein</fullName>
    </recommendedName>
</protein>
<evidence type="ECO:0000256" key="3">
    <source>
        <dbReference type="ARBA" id="ARBA00022989"/>
    </source>
</evidence>
<name>A0A4E9DGF8_GIBZA</name>
<dbReference type="InterPro" id="IPR049326">
    <property type="entry name" value="Rhodopsin_dom_fungi"/>
</dbReference>
<evidence type="ECO:0000256" key="2">
    <source>
        <dbReference type="ARBA" id="ARBA00022692"/>
    </source>
</evidence>
<feature type="transmembrane region" description="Helical" evidence="6">
    <location>
        <begin position="72"/>
        <end position="94"/>
    </location>
</feature>
<dbReference type="InterPro" id="IPR032710">
    <property type="entry name" value="NTF2-like_dom_sf"/>
</dbReference>
<dbReference type="GO" id="GO:0016020">
    <property type="term" value="C:membrane"/>
    <property type="evidence" value="ECO:0007669"/>
    <property type="project" value="UniProtKB-SubCell"/>
</dbReference>
<keyword evidence="4 6" id="KW-0472">Membrane</keyword>
<evidence type="ECO:0000256" key="5">
    <source>
        <dbReference type="ARBA" id="ARBA00038359"/>
    </source>
</evidence>
<keyword evidence="3 6" id="KW-1133">Transmembrane helix</keyword>
<dbReference type="PANTHER" id="PTHR33048">
    <property type="entry name" value="PTH11-LIKE INTEGRAL MEMBRANE PROTEIN (AFU_ORTHOLOGUE AFUA_5G11245)"/>
    <property type="match status" value="1"/>
</dbReference>
<feature type="transmembrane region" description="Helical" evidence="6">
    <location>
        <begin position="185"/>
        <end position="210"/>
    </location>
</feature>
<gene>
    <name evidence="8" type="ORF">FUG_LOCUS323917</name>
</gene>
<accession>A0A4E9DGF8</accession>
<dbReference type="InterPro" id="IPR052337">
    <property type="entry name" value="SAT4-like"/>
</dbReference>
<dbReference type="GO" id="GO:0030638">
    <property type="term" value="P:polyketide metabolic process"/>
    <property type="evidence" value="ECO:0007669"/>
    <property type="project" value="InterPro"/>
</dbReference>
<feature type="transmembrane region" description="Helical" evidence="6">
    <location>
        <begin position="32"/>
        <end position="52"/>
    </location>
</feature>
<evidence type="ECO:0000256" key="4">
    <source>
        <dbReference type="ARBA" id="ARBA00023136"/>
    </source>
</evidence>
<evidence type="ECO:0000256" key="1">
    <source>
        <dbReference type="ARBA" id="ARBA00004141"/>
    </source>
</evidence>
<sequence>MASPIIPMIPPLYLAEPPPGYTRVMKNPPTSAGAVLPAGVATTGVALMIVIIRILTRKFVVKGNLGVDDSSLIFSFGFLAMAMMLLEVGVGNHTWDVPIRPYVPMFGQYSTASNLLYCASVSLSKLSVLAFYLRISIDKLVRQAVYFCISLVCAYSLTYVLLIVFRCWPISATFDPLQQDKCLDLSILAIYLISCSVAMDLFLMIIPFRIVQPLQVPMRQKLGLALLFATGGSIIGVTLRRLFITLPMIKSYDYTWNLPPQVVLSFIEVNLSIVVICIPALKPFFKRYIPFLIQSKIRSQDKSPKNSFNQEKGSDCPNVIDSYELSHRKSDGPQDEEACLWYRDPEQGVAVDSDGFRQDTESFDSVADRCPSLTQKPEPAVVSFSTKRSHSFNGIDVSRETVVTYGQATPNETPSNPQDLRDRMARFIEFINTGDETIGKEVVSESAIFHVPFGSEPLKGLGGYMQILGMMRSAYPDIQWSLEETVVEKDTIVARFNISGTHQGEFFGFPASGRQVRSRAMNIYRFADGKIVEERGLPDIFGMMVQIGAIPVPGPQ</sequence>
<evidence type="ECO:0000259" key="7">
    <source>
        <dbReference type="Pfam" id="PF20684"/>
    </source>
</evidence>
<dbReference type="AlphaFoldDB" id="A0A4E9DGF8"/>
<comment type="subcellular location">
    <subcellularLocation>
        <location evidence="1">Membrane</location>
        <topology evidence="1">Multi-pass membrane protein</topology>
    </subcellularLocation>
</comment>
<feature type="transmembrane region" description="Helical" evidence="6">
    <location>
        <begin position="145"/>
        <end position="165"/>
    </location>
</feature>
<dbReference type="SUPFAM" id="SSF54427">
    <property type="entry name" value="NTF2-like"/>
    <property type="match status" value="1"/>
</dbReference>
<reference evidence="8" key="1">
    <citation type="submission" date="2019-04" db="EMBL/GenBank/DDBJ databases">
        <authorList>
            <person name="Melise S."/>
            <person name="Noan J."/>
            <person name="Okalmin O."/>
        </authorList>
    </citation>
    <scope>NUCLEOTIDE SEQUENCE</scope>
    <source>
        <strain evidence="8">FN9</strain>
    </source>
</reference>